<evidence type="ECO:0000313" key="2">
    <source>
        <dbReference type="Proteomes" id="UP000078572"/>
    </source>
</evidence>
<reference evidence="2" key="1">
    <citation type="submission" date="2016-06" db="EMBL/GenBank/DDBJ databases">
        <authorList>
            <person name="Xu Y."/>
            <person name="Nagy A."/>
            <person name="Yan X."/>
            <person name="Kim S.W."/>
            <person name="Haley B."/>
            <person name="Liu N.T."/>
            <person name="Nou X."/>
        </authorList>
    </citation>
    <scope>NUCLEOTIDE SEQUENCE [LARGE SCALE GENOMIC DNA]</scope>
    <source>
        <strain evidence="2">ATCC 49129</strain>
    </source>
</reference>
<dbReference type="GeneID" id="61527160"/>
<protein>
    <submittedName>
        <fullName evidence="1">DNA-binding protein</fullName>
    </submittedName>
</protein>
<dbReference type="RefSeq" id="WP_064804985.1">
    <property type="nucleotide sequence ID" value="NZ_CP016022.1"/>
</dbReference>
<dbReference type="AlphaFoldDB" id="A0A191ZZM4"/>
<sequence>MAYDQAVRDKVRSAFVFQRLSLELAAVSAGVPISTARRWKADAKANGDDWDKAQAAQLMAGGTIEDIARQMLAGLVLQYQASMEALQTDKELKPADKVQLLASLADAYNKTIAASKRILPETSELATAMDVLQRLAAYVKEHHADLIGVFAQMLDGFGRELARDYG</sequence>
<dbReference type="GO" id="GO:0003677">
    <property type="term" value="F:DNA binding"/>
    <property type="evidence" value="ECO:0007669"/>
    <property type="project" value="UniProtKB-KW"/>
</dbReference>
<keyword evidence="2" id="KW-1185">Reference proteome</keyword>
<dbReference type="InterPro" id="IPR014926">
    <property type="entry name" value="Phage_D3112_Orf24"/>
</dbReference>
<dbReference type="EMBL" id="CP016022">
    <property type="protein sequence ID" value="ANJ73538.1"/>
    <property type="molecule type" value="Genomic_DNA"/>
</dbReference>
<organism evidence="1 2">
    <name type="scientific">Ralstonia insidiosa</name>
    <dbReference type="NCBI Taxonomy" id="190721"/>
    <lineage>
        <taxon>Bacteria</taxon>
        <taxon>Pseudomonadati</taxon>
        <taxon>Pseudomonadota</taxon>
        <taxon>Betaproteobacteria</taxon>
        <taxon>Burkholderiales</taxon>
        <taxon>Burkholderiaceae</taxon>
        <taxon>Ralstonia</taxon>
    </lineage>
</organism>
<dbReference type="OrthoDB" id="5676847at2"/>
<dbReference type="Pfam" id="PF08822">
    <property type="entry name" value="DUF1804"/>
    <property type="match status" value="1"/>
</dbReference>
<accession>A0A191ZZM4</accession>
<evidence type="ECO:0000313" key="1">
    <source>
        <dbReference type="EMBL" id="ANJ73538.1"/>
    </source>
</evidence>
<gene>
    <name evidence="1" type="ORF">A9Y76_14155</name>
</gene>
<proteinExistence type="predicted"/>
<name>A0A191ZZM4_9RALS</name>
<keyword evidence="1" id="KW-0238">DNA-binding</keyword>
<dbReference type="Proteomes" id="UP000078572">
    <property type="component" value="Chromosome 1"/>
</dbReference>